<keyword evidence="2" id="KW-0808">Transferase</keyword>
<feature type="compositionally biased region" description="Basic and acidic residues" evidence="1">
    <location>
        <begin position="387"/>
        <end position="405"/>
    </location>
</feature>
<evidence type="ECO:0000313" key="2">
    <source>
        <dbReference type="EMBL" id="GEX56729.1"/>
    </source>
</evidence>
<evidence type="ECO:0000256" key="1">
    <source>
        <dbReference type="SAM" id="MobiDB-lite"/>
    </source>
</evidence>
<organism evidence="2">
    <name type="scientific">Tanacetum cinerariifolium</name>
    <name type="common">Dalmatian daisy</name>
    <name type="synonym">Chrysanthemum cinerariifolium</name>
    <dbReference type="NCBI Taxonomy" id="118510"/>
    <lineage>
        <taxon>Eukaryota</taxon>
        <taxon>Viridiplantae</taxon>
        <taxon>Streptophyta</taxon>
        <taxon>Embryophyta</taxon>
        <taxon>Tracheophyta</taxon>
        <taxon>Spermatophyta</taxon>
        <taxon>Magnoliopsida</taxon>
        <taxon>eudicotyledons</taxon>
        <taxon>Gunneridae</taxon>
        <taxon>Pentapetalae</taxon>
        <taxon>asterids</taxon>
        <taxon>campanulids</taxon>
        <taxon>Asterales</taxon>
        <taxon>Asteraceae</taxon>
        <taxon>Asteroideae</taxon>
        <taxon>Anthemideae</taxon>
        <taxon>Anthemidinae</taxon>
        <taxon>Tanacetum</taxon>
    </lineage>
</organism>
<keyword evidence="2" id="KW-0695">RNA-directed DNA polymerase</keyword>
<feature type="region of interest" description="Disordered" evidence="1">
    <location>
        <begin position="181"/>
        <end position="200"/>
    </location>
</feature>
<proteinExistence type="predicted"/>
<keyword evidence="2" id="KW-0548">Nucleotidyltransferase</keyword>
<accession>A0A699H7X1</accession>
<dbReference type="PANTHER" id="PTHR33240">
    <property type="entry name" value="OS08G0508500 PROTEIN"/>
    <property type="match status" value="1"/>
</dbReference>
<dbReference type="AlphaFoldDB" id="A0A699H7X1"/>
<dbReference type="GO" id="GO:0003964">
    <property type="term" value="F:RNA-directed DNA polymerase activity"/>
    <property type="evidence" value="ECO:0007669"/>
    <property type="project" value="UniProtKB-KW"/>
</dbReference>
<dbReference type="EMBL" id="BKCJ010116060">
    <property type="protein sequence ID" value="GEX56729.1"/>
    <property type="molecule type" value="Genomic_DNA"/>
</dbReference>
<name>A0A699H7X1_TANCI</name>
<gene>
    <name evidence="2" type="ORF">Tci_328704</name>
</gene>
<comment type="caution">
    <text evidence="2">The sequence shown here is derived from an EMBL/GenBank/DDBJ whole genome shotgun (WGS) entry which is preliminary data.</text>
</comment>
<feature type="region of interest" description="Disordered" evidence="1">
    <location>
        <begin position="68"/>
        <end position="107"/>
    </location>
</feature>
<sequence length="616" mass="71088">MLKTEIEGTWIIRKLQRTSLKLREKWVVYSRFKRGGRRQEKVHQEKVQQEKLKEVKAHLNFEGCSRRNSKVREVSQHFESRTPNVRAEHQRGRRPRRSRSVSESPKRASVFFRIRRARSESPRHKLVEKGRRDEGVFNRLGDKGKSVSAHSKIRYQSYRSERTESIRRKCHHEITCSRRTKMLSESKDSGGGHWKSKSKKQRSSIEDAFLANFLQQKKCIKDLVETHHIKQREEESTKDFVHRFKAESMHVKGAPECMKISGFMHGITNPGLIKCLHDNIPKSVDEMLRDVGIKQNFDTSGDFKNQQRSERRRNKFTLLTKSPKKILALDKGKFKAPPPMTTPMEKRNNKKFCEFHEEVGHNTDKWIHLKRQIKELIKAEKLSPVIKELKQRSRKDQPKTTKKGETSGNDKAMANLDGQTMAEGGQTKDYTKFSPDLEISFPSLGEENGTEGPMIIEAEIGGHFIHRIYMDGGSASEIQYEHCFNRLCLEVKNQMVSATAPLISFSGEVIWIRGQILLSVKIGDAEHSTSIWMNFVVVRSPPYIIGRPGVRKIQEVPSTTHGMLKFPVLRGILTLRSSMIISLECMMVFEPEAHTSNTIQATKERINVAIHPEYLD</sequence>
<reference evidence="2" key="1">
    <citation type="journal article" date="2019" name="Sci. Rep.">
        <title>Draft genome of Tanacetum cinerariifolium, the natural source of mosquito coil.</title>
        <authorList>
            <person name="Yamashiro T."/>
            <person name="Shiraishi A."/>
            <person name="Satake H."/>
            <person name="Nakayama K."/>
        </authorList>
    </citation>
    <scope>NUCLEOTIDE SEQUENCE</scope>
</reference>
<protein>
    <submittedName>
        <fullName evidence="2">Reverse transcriptase domain-containing protein</fullName>
    </submittedName>
</protein>
<feature type="compositionally biased region" description="Basic and acidic residues" evidence="1">
    <location>
        <begin position="70"/>
        <end position="90"/>
    </location>
</feature>
<feature type="compositionally biased region" description="Basic and acidic residues" evidence="1">
    <location>
        <begin position="181"/>
        <end position="190"/>
    </location>
</feature>
<dbReference type="PANTHER" id="PTHR33240:SF15">
    <property type="entry name" value="GAG-PRO-LIKE PROTEIN"/>
    <property type="match status" value="1"/>
</dbReference>
<feature type="region of interest" description="Disordered" evidence="1">
    <location>
        <begin position="387"/>
        <end position="414"/>
    </location>
</feature>